<evidence type="ECO:0000313" key="1">
    <source>
        <dbReference type="EMBL" id="PFG74528.1"/>
    </source>
</evidence>
<accession>A0A2A9HFH0</accession>
<dbReference type="Proteomes" id="UP000223071">
    <property type="component" value="Unassembled WGS sequence"/>
</dbReference>
<dbReference type="AlphaFoldDB" id="A0A2A9HFH0"/>
<sequence length="131" mass="13767">MPSLTPEQDAYLAVFAGSKPGVSSVRVEVNLLPSAETASTQFAAIADALRNPPPDLFGPGTTQADGTPVYIADGVRSYVTARPDGQGNLVYTDAYRMGRVIAIVYTLGNDAEAVAAVRKMVAERIAARAPR</sequence>
<reference evidence="1 2" key="1">
    <citation type="submission" date="2017-09" db="EMBL/GenBank/DDBJ databases">
        <title>Sequencing the genomes of two abundant thermophiles in Great Basin hot springs: Thermocrinis jamiesonii and novel Chloroflexi Thermoflexus hugenholtzii.</title>
        <authorList>
            <person name="Hedlund B."/>
        </authorList>
    </citation>
    <scope>NUCLEOTIDE SEQUENCE [LARGE SCALE GENOMIC DNA]</scope>
    <source>
        <strain evidence="1 2">G233</strain>
    </source>
</reference>
<dbReference type="EMBL" id="PDJQ01000001">
    <property type="protein sequence ID" value="PFG74528.1"/>
    <property type="molecule type" value="Genomic_DNA"/>
</dbReference>
<gene>
    <name evidence="1" type="ORF">A9A59_1761</name>
</gene>
<keyword evidence="2" id="KW-1185">Reference proteome</keyword>
<protein>
    <submittedName>
        <fullName evidence="1">Uncharacterized protein</fullName>
    </submittedName>
</protein>
<organism evidence="1 2">
    <name type="scientific">Tepidiforma thermophila (strain KCTC 52669 / CGMCC 1.13589 / G233)</name>
    <dbReference type="NCBI Taxonomy" id="2761530"/>
    <lineage>
        <taxon>Bacteria</taxon>
        <taxon>Bacillati</taxon>
        <taxon>Chloroflexota</taxon>
        <taxon>Tepidiformia</taxon>
        <taxon>Tepidiformales</taxon>
        <taxon>Tepidiformaceae</taxon>
        <taxon>Tepidiforma</taxon>
    </lineage>
</organism>
<dbReference type="RefSeq" id="WP_098503909.1">
    <property type="nucleotide sequence ID" value="NZ_PDJQ01000001.1"/>
</dbReference>
<name>A0A2A9HFH0_TEPT2</name>
<evidence type="ECO:0000313" key="2">
    <source>
        <dbReference type="Proteomes" id="UP000223071"/>
    </source>
</evidence>
<proteinExistence type="predicted"/>
<comment type="caution">
    <text evidence="1">The sequence shown here is derived from an EMBL/GenBank/DDBJ whole genome shotgun (WGS) entry which is preliminary data.</text>
</comment>